<name>A0ABM1QSV4_CAMSA</name>
<dbReference type="RefSeq" id="XP_019089842.1">
    <property type="nucleotide sequence ID" value="XM_019234297.1"/>
</dbReference>
<dbReference type="GeneID" id="109128283"/>
<dbReference type="Proteomes" id="UP000694864">
    <property type="component" value="Chromosome 2"/>
</dbReference>
<keyword evidence="3" id="KW-0539">Nucleus</keyword>
<proteinExistence type="inferred from homology"/>
<protein>
    <submittedName>
        <fullName evidence="5">Mediator of RNA polymerase II transcription subunit 20b-like</fullName>
    </submittedName>
</protein>
<gene>
    <name evidence="5" type="primary">LOC109128283</name>
</gene>
<dbReference type="PANTHER" id="PTHR12465">
    <property type="entry name" value="UBIQUITIN SPECIFIC PROTEASE HOMOLOG 49"/>
    <property type="match status" value="1"/>
</dbReference>
<reference evidence="4" key="1">
    <citation type="journal article" date="2014" name="Nat. Commun.">
        <title>The emerging biofuel crop Camelina sativa retains a highly undifferentiated hexaploid genome structure.</title>
        <authorList>
            <person name="Kagale S."/>
            <person name="Koh C."/>
            <person name="Nixon J."/>
            <person name="Bollina V."/>
            <person name="Clarke W.E."/>
            <person name="Tuteja R."/>
            <person name="Spillane C."/>
            <person name="Robinson S.J."/>
            <person name="Links M.G."/>
            <person name="Clarke C."/>
            <person name="Higgins E.E."/>
            <person name="Huebert T."/>
            <person name="Sharpe A.G."/>
            <person name="Parkin I.A."/>
        </authorList>
    </citation>
    <scope>NUCLEOTIDE SEQUENCE [LARGE SCALE GENOMIC DNA]</scope>
    <source>
        <strain evidence="4">cv. DH55</strain>
    </source>
</reference>
<evidence type="ECO:0000256" key="3">
    <source>
        <dbReference type="ARBA" id="ARBA00023242"/>
    </source>
</evidence>
<keyword evidence="4" id="KW-1185">Reference proteome</keyword>
<comment type="similarity">
    <text evidence="2">Belongs to the Mediator complex subunit 20 family.</text>
</comment>
<evidence type="ECO:0000313" key="5">
    <source>
        <dbReference type="RefSeq" id="XP_019089842.1"/>
    </source>
</evidence>
<dbReference type="InterPro" id="IPR013921">
    <property type="entry name" value="Mediator_Med20"/>
</dbReference>
<dbReference type="PANTHER" id="PTHR12465:SF0">
    <property type="entry name" value="MEDIATOR OF RNA POLYMERASE II TRANSCRIPTION SUBUNIT 20"/>
    <property type="match status" value="1"/>
</dbReference>
<sequence length="68" mass="7844">MGMARKVKEEFLEIWEEAMSKRSLPGKFKNIDFNFGMFELGDNYSPKHTAVRYAFFVGNLMAAIKTGF</sequence>
<evidence type="ECO:0000313" key="4">
    <source>
        <dbReference type="Proteomes" id="UP000694864"/>
    </source>
</evidence>
<comment type="subcellular location">
    <subcellularLocation>
        <location evidence="1">Nucleus</location>
    </subcellularLocation>
</comment>
<evidence type="ECO:0000256" key="2">
    <source>
        <dbReference type="ARBA" id="ARBA00010743"/>
    </source>
</evidence>
<evidence type="ECO:0000256" key="1">
    <source>
        <dbReference type="ARBA" id="ARBA00004123"/>
    </source>
</evidence>
<accession>A0ABM1QSV4</accession>
<reference evidence="5" key="2">
    <citation type="submission" date="2025-08" db="UniProtKB">
        <authorList>
            <consortium name="RefSeq"/>
        </authorList>
    </citation>
    <scope>IDENTIFICATION</scope>
    <source>
        <tissue evidence="5">Leaf</tissue>
    </source>
</reference>
<organism evidence="4 5">
    <name type="scientific">Camelina sativa</name>
    <name type="common">False flax</name>
    <name type="synonym">Myagrum sativum</name>
    <dbReference type="NCBI Taxonomy" id="90675"/>
    <lineage>
        <taxon>Eukaryota</taxon>
        <taxon>Viridiplantae</taxon>
        <taxon>Streptophyta</taxon>
        <taxon>Embryophyta</taxon>
        <taxon>Tracheophyta</taxon>
        <taxon>Spermatophyta</taxon>
        <taxon>Magnoliopsida</taxon>
        <taxon>eudicotyledons</taxon>
        <taxon>Gunneridae</taxon>
        <taxon>Pentapetalae</taxon>
        <taxon>rosids</taxon>
        <taxon>malvids</taxon>
        <taxon>Brassicales</taxon>
        <taxon>Brassicaceae</taxon>
        <taxon>Camelineae</taxon>
        <taxon>Camelina</taxon>
    </lineage>
</organism>